<dbReference type="InParanoid" id="A0A448YPB7"/>
<sequence length="662" mass="74910">MDALKRTGASIKPSRTLFVGPLSRYCLVFSGSLLALMASSMKKTLDDERRAWKKLHGHGRSVNFTGEQIDEDTVVGQVDRIICPNFLAFQERLAYFENNLNGLLYSRFVPMDVIRSLFVSRFHGSIYGGRASFLRPEKCYFYADVAAIVAIVHLVTVFTRYESQKVSFVHPLAVDPHDLSSLALKLLNISEYRRKKTQLALITLILLRSGLYIHDNSEGTNEEFNSYPVFQASVDLCYQMGLHRSPDSIKPLMFKDKITMKARAMSSAEKKELWNFILEEDAAYSVTVGTPLLVSTDFCAGFKRNSNSQFDNMRQDGVMLLRELSITINSLKPICIRDVVKLLEKVISYCSKLPFEMFSTKQVQSQDRDQLARLFKLKLLFLQVLQCLCRIVILGIGEVYKSGSSSYALDSRETASMLNSLCQEMYVESLLAAASSLFIIRDVCAGRSVFGEEKDGKYIIFFRDIFDHGLAQAFVLWFSYLLSMVTKNPEIITELHGGSLLSGYPPDSVLEEEINVYSLETALYRKYTGTKDSIYCERMSRKLVSLPTLITFASSLYDAVSQNEVMRLPLDSFMTLKVVIIFLYVLQTIEECKDEPAGLKMTVSDIMIKVKQKVELGFNLGRLDEKLKLNVDDYELQKLLDSVLTGWPDVSELGEISGVSIE</sequence>
<dbReference type="AlphaFoldDB" id="A0A448YPB7"/>
<dbReference type="Proteomes" id="UP000290900">
    <property type="component" value="Unassembled WGS sequence"/>
</dbReference>
<reference evidence="1 2" key="1">
    <citation type="submission" date="2018-12" db="EMBL/GenBank/DDBJ databases">
        <authorList>
            <person name="Tiukova I."/>
            <person name="Dainat J."/>
        </authorList>
    </citation>
    <scope>NUCLEOTIDE SEQUENCE [LARGE SCALE GENOMIC DNA]</scope>
</reference>
<organism evidence="1 2">
    <name type="scientific">Brettanomyces naardenensis</name>
    <name type="common">Yeast</name>
    <dbReference type="NCBI Taxonomy" id="13370"/>
    <lineage>
        <taxon>Eukaryota</taxon>
        <taxon>Fungi</taxon>
        <taxon>Dikarya</taxon>
        <taxon>Ascomycota</taxon>
        <taxon>Saccharomycotina</taxon>
        <taxon>Pichiomycetes</taxon>
        <taxon>Pichiales</taxon>
        <taxon>Pichiaceae</taxon>
        <taxon>Brettanomyces</taxon>
    </lineage>
</organism>
<keyword evidence="2" id="KW-1185">Reference proteome</keyword>
<name>A0A448YPB7_BRENA</name>
<accession>A0A448YPB7</accession>
<dbReference type="STRING" id="13370.A0A448YPB7"/>
<evidence type="ECO:0000313" key="2">
    <source>
        <dbReference type="Proteomes" id="UP000290900"/>
    </source>
</evidence>
<gene>
    <name evidence="1" type="ORF">BRENAR_LOCUS3457</name>
</gene>
<dbReference type="FunCoup" id="A0A448YPB7">
    <property type="interactions" value="1363"/>
</dbReference>
<dbReference type="EMBL" id="CAACVR010000025">
    <property type="protein sequence ID" value="VEU22726.1"/>
    <property type="molecule type" value="Genomic_DNA"/>
</dbReference>
<evidence type="ECO:0000313" key="1">
    <source>
        <dbReference type="EMBL" id="VEU22726.1"/>
    </source>
</evidence>
<proteinExistence type="predicted"/>
<dbReference type="OrthoDB" id="3986994at2759"/>
<protein>
    <submittedName>
        <fullName evidence="1">DEKNAAC103791</fullName>
    </submittedName>
</protein>